<gene>
    <name evidence="2" type="ORF">LOD99_11629</name>
</gene>
<dbReference type="AlphaFoldDB" id="A0AAV7JJZ1"/>
<sequence length="240" mass="26761">MKYLVILFALIVSISGQDLSCKATGLDSFVLNTTFFGSSFNKQEANEYYSLIGIMTEATDYISDNPQSSMKFVNSTIRVNKGLTGEEVLEGWFWSLTKYGKQYRLQKVHGQLGNCSSVPAGQILPTSKVLKRLFTIYPEPGVEPKPGSNSICQGLIGQPTPNTIMNIVWNGSEKQGLKDFSTLASSSSIHHNVTSLVELEIPRDKHYFDNPCEHATASNVQNEKYSELIEEIYKLMGIWN</sequence>
<dbReference type="Proteomes" id="UP001165289">
    <property type="component" value="Unassembled WGS sequence"/>
</dbReference>
<evidence type="ECO:0000256" key="1">
    <source>
        <dbReference type="SAM" id="SignalP"/>
    </source>
</evidence>
<feature type="signal peptide" evidence="1">
    <location>
        <begin position="1"/>
        <end position="16"/>
    </location>
</feature>
<comment type="caution">
    <text evidence="2">The sequence shown here is derived from an EMBL/GenBank/DDBJ whole genome shotgun (WGS) entry which is preliminary data.</text>
</comment>
<name>A0AAV7JJZ1_9METZ</name>
<dbReference type="EMBL" id="JAKMXF010000321">
    <property type="protein sequence ID" value="KAI6649262.1"/>
    <property type="molecule type" value="Genomic_DNA"/>
</dbReference>
<protein>
    <submittedName>
        <fullName evidence="2">Uncharacterized protein</fullName>
    </submittedName>
</protein>
<keyword evidence="3" id="KW-1185">Reference proteome</keyword>
<accession>A0AAV7JJZ1</accession>
<feature type="chain" id="PRO_5043675566" evidence="1">
    <location>
        <begin position="17"/>
        <end position="240"/>
    </location>
</feature>
<keyword evidence="1" id="KW-0732">Signal</keyword>
<proteinExistence type="predicted"/>
<reference evidence="2 3" key="1">
    <citation type="journal article" date="2023" name="BMC Biol.">
        <title>The compact genome of the sponge Oopsacas minuta (Hexactinellida) is lacking key metazoan core genes.</title>
        <authorList>
            <person name="Santini S."/>
            <person name="Schenkelaars Q."/>
            <person name="Jourda C."/>
            <person name="Duchesne M."/>
            <person name="Belahbib H."/>
            <person name="Rocher C."/>
            <person name="Selva M."/>
            <person name="Riesgo A."/>
            <person name="Vervoort M."/>
            <person name="Leys S.P."/>
            <person name="Kodjabachian L."/>
            <person name="Le Bivic A."/>
            <person name="Borchiellini C."/>
            <person name="Claverie J.M."/>
            <person name="Renard E."/>
        </authorList>
    </citation>
    <scope>NUCLEOTIDE SEQUENCE [LARGE SCALE GENOMIC DNA]</scope>
    <source>
        <strain evidence="2">SPO-2</strain>
    </source>
</reference>
<evidence type="ECO:0000313" key="3">
    <source>
        <dbReference type="Proteomes" id="UP001165289"/>
    </source>
</evidence>
<evidence type="ECO:0000313" key="2">
    <source>
        <dbReference type="EMBL" id="KAI6649262.1"/>
    </source>
</evidence>
<organism evidence="2 3">
    <name type="scientific">Oopsacas minuta</name>
    <dbReference type="NCBI Taxonomy" id="111878"/>
    <lineage>
        <taxon>Eukaryota</taxon>
        <taxon>Metazoa</taxon>
        <taxon>Porifera</taxon>
        <taxon>Hexactinellida</taxon>
        <taxon>Hexasterophora</taxon>
        <taxon>Lyssacinosida</taxon>
        <taxon>Leucopsacidae</taxon>
        <taxon>Oopsacas</taxon>
    </lineage>
</organism>